<dbReference type="InterPro" id="IPR036397">
    <property type="entry name" value="RNaseH_sf"/>
</dbReference>
<protein>
    <recommendedName>
        <fullName evidence="1">Tc1-like transposase DDE domain-containing protein</fullName>
    </recommendedName>
</protein>
<keyword evidence="3" id="KW-1185">Reference proteome</keyword>
<name>A0A409Y6L6_9AGAR</name>
<dbReference type="Pfam" id="PF13358">
    <property type="entry name" value="DDE_3"/>
    <property type="match status" value="1"/>
</dbReference>
<feature type="domain" description="Tc1-like transposase DDE" evidence="1">
    <location>
        <begin position="38"/>
        <end position="141"/>
    </location>
</feature>
<reference evidence="2 3" key="1">
    <citation type="journal article" date="2018" name="Evol. Lett.">
        <title>Horizontal gene cluster transfer increased hallucinogenic mushroom diversity.</title>
        <authorList>
            <person name="Reynolds H.T."/>
            <person name="Vijayakumar V."/>
            <person name="Gluck-Thaler E."/>
            <person name="Korotkin H.B."/>
            <person name="Matheny P.B."/>
            <person name="Slot J.C."/>
        </authorList>
    </citation>
    <scope>NUCLEOTIDE SEQUENCE [LARGE SCALE GENOMIC DNA]</scope>
    <source>
        <strain evidence="2 3">2629</strain>
    </source>
</reference>
<dbReference type="PANTHER" id="PTHR46564">
    <property type="entry name" value="TRANSPOSASE"/>
    <property type="match status" value="1"/>
</dbReference>
<evidence type="ECO:0000313" key="3">
    <source>
        <dbReference type="Proteomes" id="UP000284842"/>
    </source>
</evidence>
<dbReference type="Proteomes" id="UP000284842">
    <property type="component" value="Unassembled WGS sequence"/>
</dbReference>
<dbReference type="EMBL" id="NHTK01001380">
    <property type="protein sequence ID" value="PPQ98650.1"/>
    <property type="molecule type" value="Genomic_DNA"/>
</dbReference>
<dbReference type="Gene3D" id="3.30.420.10">
    <property type="entry name" value="Ribonuclease H-like superfamily/Ribonuclease H"/>
    <property type="match status" value="1"/>
</dbReference>
<dbReference type="AlphaFoldDB" id="A0A409Y6L6"/>
<organism evidence="2 3">
    <name type="scientific">Panaeolus cyanescens</name>
    <dbReference type="NCBI Taxonomy" id="181874"/>
    <lineage>
        <taxon>Eukaryota</taxon>
        <taxon>Fungi</taxon>
        <taxon>Dikarya</taxon>
        <taxon>Basidiomycota</taxon>
        <taxon>Agaricomycotina</taxon>
        <taxon>Agaricomycetes</taxon>
        <taxon>Agaricomycetidae</taxon>
        <taxon>Agaricales</taxon>
        <taxon>Agaricineae</taxon>
        <taxon>Galeropsidaceae</taxon>
        <taxon>Panaeolus</taxon>
    </lineage>
</organism>
<dbReference type="PANTHER" id="PTHR46564:SF1">
    <property type="entry name" value="TRANSPOSASE"/>
    <property type="match status" value="1"/>
</dbReference>
<proteinExistence type="predicted"/>
<dbReference type="InParanoid" id="A0A409Y6L6"/>
<dbReference type="InterPro" id="IPR038717">
    <property type="entry name" value="Tc1-like_DDE_dom"/>
</dbReference>
<sequence length="159" mass="18098">MSANYTQKSLSKVAAECDQELRDLWEMSMAKYDDLSVFVFLDESAVDNKTVQRSQGWSTAGSPCVWHMTFLRGTRYSILPALTIDRIIALDIFEGSITKEKFLSFLREYVAPQLNPYPGSVVVMDNCAIHHDEDIQRLIVDECGEKRLILKTCISLLIK</sequence>
<gene>
    <name evidence="2" type="ORF">CVT24_004148</name>
</gene>
<dbReference type="GO" id="GO:0003676">
    <property type="term" value="F:nucleic acid binding"/>
    <property type="evidence" value="ECO:0007669"/>
    <property type="project" value="InterPro"/>
</dbReference>
<dbReference type="STRING" id="181874.A0A409Y6L6"/>
<evidence type="ECO:0000259" key="1">
    <source>
        <dbReference type="Pfam" id="PF13358"/>
    </source>
</evidence>
<evidence type="ECO:0000313" key="2">
    <source>
        <dbReference type="EMBL" id="PPQ98650.1"/>
    </source>
</evidence>
<accession>A0A409Y6L6</accession>
<comment type="caution">
    <text evidence="2">The sequence shown here is derived from an EMBL/GenBank/DDBJ whole genome shotgun (WGS) entry which is preliminary data.</text>
</comment>
<dbReference type="OrthoDB" id="2142724at2759"/>